<feature type="region of interest" description="Disordered" evidence="1">
    <location>
        <begin position="1"/>
        <end position="40"/>
    </location>
</feature>
<reference evidence="2" key="2">
    <citation type="submission" date="2018-05" db="EMBL/GenBank/DDBJ databases">
        <title>OmerRS3 (Oryza meridionalis Reference Sequence Version 3).</title>
        <authorList>
            <person name="Zhang J."/>
            <person name="Kudrna D."/>
            <person name="Lee S."/>
            <person name="Talag J."/>
            <person name="Welchert J."/>
            <person name="Wing R.A."/>
        </authorList>
    </citation>
    <scope>NUCLEOTIDE SEQUENCE [LARGE SCALE GENOMIC DNA]</scope>
    <source>
        <strain evidence="2">cv. OR44</strain>
    </source>
</reference>
<accession>A0A0E0FAW6</accession>
<dbReference type="GO" id="GO:0003700">
    <property type="term" value="F:DNA-binding transcription factor activity"/>
    <property type="evidence" value="ECO:0007669"/>
    <property type="project" value="InterPro"/>
</dbReference>
<dbReference type="PANTHER" id="PTHR45950">
    <property type="entry name" value="HOMEOBOX-LEUCINE ZIPPER PROTEIN ATHB-14"/>
    <property type="match status" value="1"/>
</dbReference>
<dbReference type="HOGENOM" id="CLU_1920447_0_0_1"/>
<keyword evidence="3" id="KW-1185">Reference proteome</keyword>
<protein>
    <submittedName>
        <fullName evidence="2">Uncharacterized protein</fullName>
    </submittedName>
</protein>
<dbReference type="EnsemblPlants" id="OMERI12G05090.3">
    <property type="protein sequence ID" value="OMERI12G05090.3"/>
    <property type="gene ID" value="OMERI12G05090"/>
</dbReference>
<sequence>MGSRKSQASRLPSPVIRSGAVPAVGDTVGRRGRRAPLPSPPRSRALLLLIDGAVPPPPSRLLLASARPAGELGVVVTDAFCCLCTTHNPAEFDVAEILKDRPSWYCDCRSIDIIHVIPTGNGGTIELIYMQIYERSLTQSTGGPSGPNTPNVLTWSVNL</sequence>
<organism evidence="2">
    <name type="scientific">Oryza meridionalis</name>
    <dbReference type="NCBI Taxonomy" id="40149"/>
    <lineage>
        <taxon>Eukaryota</taxon>
        <taxon>Viridiplantae</taxon>
        <taxon>Streptophyta</taxon>
        <taxon>Embryophyta</taxon>
        <taxon>Tracheophyta</taxon>
        <taxon>Spermatophyta</taxon>
        <taxon>Magnoliopsida</taxon>
        <taxon>Liliopsida</taxon>
        <taxon>Poales</taxon>
        <taxon>Poaceae</taxon>
        <taxon>BOP clade</taxon>
        <taxon>Oryzoideae</taxon>
        <taxon>Oryzeae</taxon>
        <taxon>Oryzinae</taxon>
        <taxon>Oryza</taxon>
    </lineage>
</organism>
<feature type="compositionally biased region" description="Polar residues" evidence="1">
    <location>
        <begin position="1"/>
        <end position="10"/>
    </location>
</feature>
<dbReference type="STRING" id="40149.A0A0E0FAW6"/>
<dbReference type="Gramene" id="OMERI12G05090.3">
    <property type="protein sequence ID" value="OMERI12G05090.3"/>
    <property type="gene ID" value="OMERI12G05090"/>
</dbReference>
<name>A0A0E0FAW6_9ORYZ</name>
<evidence type="ECO:0000313" key="3">
    <source>
        <dbReference type="Proteomes" id="UP000008021"/>
    </source>
</evidence>
<evidence type="ECO:0000313" key="2">
    <source>
        <dbReference type="EnsemblPlants" id="OMERI12G05090.3"/>
    </source>
</evidence>
<dbReference type="PANTHER" id="PTHR45950:SF7">
    <property type="entry name" value="HOMEOBOX-LEUCINE ZIPPER PROTEIN ATHB-14"/>
    <property type="match status" value="1"/>
</dbReference>
<dbReference type="Proteomes" id="UP000008021">
    <property type="component" value="Chromosome 12"/>
</dbReference>
<dbReference type="InterPro" id="IPR044830">
    <property type="entry name" value="HD-Zip_III"/>
</dbReference>
<proteinExistence type="predicted"/>
<evidence type="ECO:0000256" key="1">
    <source>
        <dbReference type="SAM" id="MobiDB-lite"/>
    </source>
</evidence>
<reference evidence="2" key="1">
    <citation type="submission" date="2015-04" db="UniProtKB">
        <authorList>
            <consortium name="EnsemblPlants"/>
        </authorList>
    </citation>
    <scope>IDENTIFICATION</scope>
</reference>
<dbReference type="AlphaFoldDB" id="A0A0E0FAW6"/>